<dbReference type="EMBL" id="QFRJ01000006">
    <property type="protein sequence ID" value="PWH85446.1"/>
    <property type="molecule type" value="Genomic_DNA"/>
</dbReference>
<reference evidence="2 3" key="2">
    <citation type="submission" date="2018-05" db="EMBL/GenBank/DDBJ databases">
        <authorList>
            <person name="Lanie J.A."/>
            <person name="Ng W.-L."/>
            <person name="Kazmierczak K.M."/>
            <person name="Andrzejewski T.M."/>
            <person name="Davidsen T.M."/>
            <person name="Wayne K.J."/>
            <person name="Tettelin H."/>
            <person name="Glass J.I."/>
            <person name="Rusch D."/>
            <person name="Podicherti R."/>
            <person name="Tsui H.-C.T."/>
            <person name="Winkler M.E."/>
        </authorList>
    </citation>
    <scope>NUCLEOTIDE SEQUENCE [LARGE SCALE GENOMIC DNA]</scope>
    <source>
        <strain evidence="2 3">C305</strain>
    </source>
</reference>
<dbReference type="AlphaFoldDB" id="A0A2U2XCB7"/>
<dbReference type="Proteomes" id="UP000245370">
    <property type="component" value="Unassembled WGS sequence"/>
</dbReference>
<organism evidence="2 3">
    <name type="scientific">Brumimicrobium oceani</name>
    <dbReference type="NCBI Taxonomy" id="2100725"/>
    <lineage>
        <taxon>Bacteria</taxon>
        <taxon>Pseudomonadati</taxon>
        <taxon>Bacteroidota</taxon>
        <taxon>Flavobacteriia</taxon>
        <taxon>Flavobacteriales</taxon>
        <taxon>Crocinitomicaceae</taxon>
        <taxon>Brumimicrobium</taxon>
    </lineage>
</organism>
<proteinExistence type="predicted"/>
<dbReference type="PANTHER" id="PTHR43798">
    <property type="entry name" value="MONOACYLGLYCEROL LIPASE"/>
    <property type="match status" value="1"/>
</dbReference>
<reference evidence="2 3" key="1">
    <citation type="submission" date="2018-05" db="EMBL/GenBank/DDBJ databases">
        <title>Brumimicrobium oceani sp. nov., isolated from coastal sediment.</title>
        <authorList>
            <person name="Kou Y."/>
        </authorList>
    </citation>
    <scope>NUCLEOTIDE SEQUENCE [LARGE SCALE GENOMIC DNA]</scope>
    <source>
        <strain evidence="2 3">C305</strain>
    </source>
</reference>
<dbReference type="SUPFAM" id="SSF53474">
    <property type="entry name" value="alpha/beta-Hydrolases"/>
    <property type="match status" value="1"/>
</dbReference>
<comment type="caution">
    <text evidence="2">The sequence shown here is derived from an EMBL/GenBank/DDBJ whole genome shotgun (WGS) entry which is preliminary data.</text>
</comment>
<dbReference type="RefSeq" id="WP_109359527.1">
    <property type="nucleotide sequence ID" value="NZ_QFRJ01000006.1"/>
</dbReference>
<dbReference type="InterPro" id="IPR000073">
    <property type="entry name" value="AB_hydrolase_1"/>
</dbReference>
<feature type="domain" description="AB hydrolase-1" evidence="1">
    <location>
        <begin position="16"/>
        <end position="134"/>
    </location>
</feature>
<evidence type="ECO:0000313" key="3">
    <source>
        <dbReference type="Proteomes" id="UP000245370"/>
    </source>
</evidence>
<sequence length="274" mass="31590">MNEKQKLNYRIVGEGYPVVFLHGFLESNSMWENVITQLPNIQAICIELPGHGKSELLDEKLSLSNITEAVKSTILEIKKEKQEEKQEEKKDGFSIVGHSLGGYVALHLAEDKDLKIDQITLLHSHPWADSESKKVDRGRVARIVEYNKMLFLKEAIPSLYFKPEFFETKINHLIEEAYEMSEEAIVQTLFAMRNREDKSEVLRKWKERIHIIQGEFDSLIDAKTLQKQALESGNIFHLIKSIGHMGHHENEKEVISLLTFTEKTEKINSSQGFD</sequence>
<protein>
    <recommendedName>
        <fullName evidence="1">AB hydrolase-1 domain-containing protein</fullName>
    </recommendedName>
</protein>
<dbReference type="Pfam" id="PF00561">
    <property type="entry name" value="Abhydrolase_1"/>
    <property type="match status" value="1"/>
</dbReference>
<dbReference type="Gene3D" id="3.40.50.1820">
    <property type="entry name" value="alpha/beta hydrolase"/>
    <property type="match status" value="1"/>
</dbReference>
<accession>A0A2U2XCB7</accession>
<dbReference type="InterPro" id="IPR029058">
    <property type="entry name" value="AB_hydrolase_fold"/>
</dbReference>
<evidence type="ECO:0000259" key="1">
    <source>
        <dbReference type="Pfam" id="PF00561"/>
    </source>
</evidence>
<keyword evidence="3" id="KW-1185">Reference proteome</keyword>
<dbReference type="OrthoDB" id="252464at2"/>
<name>A0A2U2XCB7_9FLAO</name>
<evidence type="ECO:0000313" key="2">
    <source>
        <dbReference type="EMBL" id="PWH85446.1"/>
    </source>
</evidence>
<dbReference type="InterPro" id="IPR050266">
    <property type="entry name" value="AB_hydrolase_sf"/>
</dbReference>
<gene>
    <name evidence="2" type="ORF">DIT68_09315</name>
</gene>